<keyword evidence="1" id="KW-1133">Transmembrane helix</keyword>
<evidence type="ECO:0000256" key="1">
    <source>
        <dbReference type="SAM" id="Phobius"/>
    </source>
</evidence>
<proteinExistence type="predicted"/>
<name>A0A0K2U4E9_LEPSM</name>
<keyword evidence="1" id="KW-0812">Transmembrane</keyword>
<evidence type="ECO:0000313" key="2">
    <source>
        <dbReference type="EMBL" id="CDW32586.1"/>
    </source>
</evidence>
<protein>
    <submittedName>
        <fullName evidence="2">Uncharacterized protein</fullName>
    </submittedName>
</protein>
<sequence length="86" mass="10139">MASLIVDEGRLLLIKPCRHAVRHQFVSLERVSEDNVKFNIPIIFHINSLIQLLTYYVYYLVIIIMHIMHINGLVQLLYTLTSYFGY</sequence>
<organism evidence="2">
    <name type="scientific">Lepeophtheirus salmonis</name>
    <name type="common">Salmon louse</name>
    <name type="synonym">Caligus salmonis</name>
    <dbReference type="NCBI Taxonomy" id="72036"/>
    <lineage>
        <taxon>Eukaryota</taxon>
        <taxon>Metazoa</taxon>
        <taxon>Ecdysozoa</taxon>
        <taxon>Arthropoda</taxon>
        <taxon>Crustacea</taxon>
        <taxon>Multicrustacea</taxon>
        <taxon>Hexanauplia</taxon>
        <taxon>Copepoda</taxon>
        <taxon>Siphonostomatoida</taxon>
        <taxon>Caligidae</taxon>
        <taxon>Lepeophtheirus</taxon>
    </lineage>
</organism>
<keyword evidence="1" id="KW-0472">Membrane</keyword>
<feature type="transmembrane region" description="Helical" evidence="1">
    <location>
        <begin position="56"/>
        <end position="78"/>
    </location>
</feature>
<dbReference type="EMBL" id="HACA01015225">
    <property type="protein sequence ID" value="CDW32586.1"/>
    <property type="molecule type" value="Transcribed_RNA"/>
</dbReference>
<accession>A0A0K2U4E9</accession>
<reference evidence="2" key="1">
    <citation type="submission" date="2014-05" db="EMBL/GenBank/DDBJ databases">
        <authorList>
            <person name="Chronopoulou M."/>
        </authorList>
    </citation>
    <scope>NUCLEOTIDE SEQUENCE</scope>
    <source>
        <tissue evidence="2">Whole organism</tissue>
    </source>
</reference>
<dbReference type="AlphaFoldDB" id="A0A0K2U4E9"/>